<feature type="domain" description="DUF6894" evidence="1">
    <location>
        <begin position="3"/>
        <end position="72"/>
    </location>
</feature>
<dbReference type="EMBL" id="MLCA01000014">
    <property type="protein sequence ID" value="MEE7493777.1"/>
    <property type="molecule type" value="Genomic_DNA"/>
</dbReference>
<gene>
    <name evidence="2" type="ORF">MOTC310_26465</name>
</gene>
<sequence length="144" mass="16071">MPLFYFHLRNPEGLNRDRIGLELPSLDAAYLEACHTVPEMSADLVRKKLNPVRYAFEIADDSGRLLLEVPFSEILDRGRRPVAPPKTVRAPAASVQMERAAYLISALRAEHAATRDKLAETRRLLAALRSVSAANHGRRDSSEP</sequence>
<dbReference type="RefSeq" id="WP_331303910.1">
    <property type="nucleotide sequence ID" value="NZ_MLCA01000014.1"/>
</dbReference>
<organism evidence="2 3">
    <name type="scientific">Methylobacterium oryzae</name>
    <dbReference type="NCBI Taxonomy" id="334852"/>
    <lineage>
        <taxon>Bacteria</taxon>
        <taxon>Pseudomonadati</taxon>
        <taxon>Pseudomonadota</taxon>
        <taxon>Alphaproteobacteria</taxon>
        <taxon>Hyphomicrobiales</taxon>
        <taxon>Methylobacteriaceae</taxon>
        <taxon>Methylobacterium</taxon>
    </lineage>
</organism>
<name>A0ABU7TVH4_9HYPH</name>
<reference evidence="2 3" key="1">
    <citation type="journal article" date="2012" name="Genet. Mol. Biol.">
        <title>Analysis of 16S rRNA and mxaF genes revealing insights into Methylobacterium niche-specific plant association.</title>
        <authorList>
            <person name="Dourado M.N."/>
            <person name="Andreote F.D."/>
            <person name="Dini-Andreote F."/>
            <person name="Conti R."/>
            <person name="Araujo J.M."/>
            <person name="Araujo W.L."/>
        </authorList>
    </citation>
    <scope>NUCLEOTIDE SEQUENCE [LARGE SCALE GENOMIC DNA]</scope>
    <source>
        <strain evidence="2 3">TC3-10</strain>
    </source>
</reference>
<evidence type="ECO:0000259" key="1">
    <source>
        <dbReference type="Pfam" id="PF21834"/>
    </source>
</evidence>
<evidence type="ECO:0000313" key="3">
    <source>
        <dbReference type="Proteomes" id="UP001355206"/>
    </source>
</evidence>
<protein>
    <recommendedName>
        <fullName evidence="1">DUF6894 domain-containing protein</fullName>
    </recommendedName>
</protein>
<evidence type="ECO:0000313" key="2">
    <source>
        <dbReference type="EMBL" id="MEE7493777.1"/>
    </source>
</evidence>
<comment type="caution">
    <text evidence="2">The sequence shown here is derived from an EMBL/GenBank/DDBJ whole genome shotgun (WGS) entry which is preliminary data.</text>
</comment>
<dbReference type="InterPro" id="IPR054189">
    <property type="entry name" value="DUF6894"/>
</dbReference>
<proteinExistence type="predicted"/>
<keyword evidence="3" id="KW-1185">Reference proteome</keyword>
<accession>A0ABU7TVH4</accession>
<dbReference type="Pfam" id="PF21834">
    <property type="entry name" value="DUF6894"/>
    <property type="match status" value="1"/>
</dbReference>
<dbReference type="Proteomes" id="UP001355206">
    <property type="component" value="Unassembled WGS sequence"/>
</dbReference>